<evidence type="ECO:0000256" key="2">
    <source>
        <dbReference type="ARBA" id="ARBA00006739"/>
    </source>
</evidence>
<evidence type="ECO:0000313" key="6">
    <source>
        <dbReference type="EMBL" id="MFC3689473.1"/>
    </source>
</evidence>
<proteinExistence type="inferred from homology"/>
<evidence type="ECO:0000256" key="1">
    <source>
        <dbReference type="ARBA" id="ARBA00004776"/>
    </source>
</evidence>
<organism evidence="6 7">
    <name type="scientific">Aquipuribacter hungaricus</name>
    <dbReference type="NCBI Taxonomy" id="545624"/>
    <lineage>
        <taxon>Bacteria</taxon>
        <taxon>Bacillati</taxon>
        <taxon>Actinomycetota</taxon>
        <taxon>Actinomycetes</taxon>
        <taxon>Micrococcales</taxon>
        <taxon>Intrasporangiaceae</taxon>
        <taxon>Aquipuribacter</taxon>
    </lineage>
</organism>
<keyword evidence="4 6" id="KW-0808">Transferase</keyword>
<dbReference type="EC" id="2.4.-.-" evidence="6"/>
<dbReference type="Pfam" id="PF00535">
    <property type="entry name" value="Glycos_transf_2"/>
    <property type="match status" value="1"/>
</dbReference>
<dbReference type="PANTHER" id="PTHR43179:SF12">
    <property type="entry name" value="GALACTOFURANOSYLTRANSFERASE GLFT2"/>
    <property type="match status" value="1"/>
</dbReference>
<comment type="similarity">
    <text evidence="2">Belongs to the glycosyltransferase 2 family.</text>
</comment>
<evidence type="ECO:0000256" key="3">
    <source>
        <dbReference type="ARBA" id="ARBA00022676"/>
    </source>
</evidence>
<dbReference type="EMBL" id="JBHRWW010000010">
    <property type="protein sequence ID" value="MFC3689473.1"/>
    <property type="molecule type" value="Genomic_DNA"/>
</dbReference>
<dbReference type="Gene3D" id="3.90.550.10">
    <property type="entry name" value="Spore Coat Polysaccharide Biosynthesis Protein SpsA, Chain A"/>
    <property type="match status" value="1"/>
</dbReference>
<keyword evidence="3 6" id="KW-0328">Glycosyltransferase</keyword>
<sequence>MTREPTAPDRPDQRVWCGQLDLAEGTGPATVTVPGRFTAARVLVRVHGEPVGYVTSGARVLDAAACRELLAPQDRRRLEEHLAAEGLPVAGPVPAAGSRCPMVLTAFPPVTVVVCTRDRPELVRSCLRHLTALTYPALSVLVVDNAPTDDRTARAVAETAGDDPRVEYVVEPLPGLSNARNRGWTTARTELVAYTDDDVTVEPDWVHGLVRGFQRRDDVGCVSGLVCSASVEGAAEQYFDARVSWSSAVAPRLYDMADQRGDGALFPYAPGVFGTGANFAFRREVLEAGGGFDPALGAGTRTGGGEDLDAFVLALLGGHALAYEPSALVWHHHRSTLPELRSQMYAYGTGLTAFLTKHVLDRRTRRHVLVRLLAGLRHGAGLAARTRRSLPAGVPAPEGLGRLELRGASAGPLLYLRARRALPASARRVPAPARAVPAGRPGTP</sequence>
<evidence type="ECO:0000256" key="4">
    <source>
        <dbReference type="ARBA" id="ARBA00022679"/>
    </source>
</evidence>
<dbReference type="RefSeq" id="WP_376984055.1">
    <property type="nucleotide sequence ID" value="NZ_JBHRWW010000010.1"/>
</dbReference>
<dbReference type="Proteomes" id="UP001595685">
    <property type="component" value="Unassembled WGS sequence"/>
</dbReference>
<dbReference type="InterPro" id="IPR029044">
    <property type="entry name" value="Nucleotide-diphossugar_trans"/>
</dbReference>
<dbReference type="SUPFAM" id="SSF53448">
    <property type="entry name" value="Nucleotide-diphospho-sugar transferases"/>
    <property type="match status" value="1"/>
</dbReference>
<comment type="caution">
    <text evidence="6">The sequence shown here is derived from an EMBL/GenBank/DDBJ whole genome shotgun (WGS) entry which is preliminary data.</text>
</comment>
<dbReference type="PANTHER" id="PTHR43179">
    <property type="entry name" value="RHAMNOSYLTRANSFERASE WBBL"/>
    <property type="match status" value="1"/>
</dbReference>
<gene>
    <name evidence="6" type="ORF">ACFOLH_14070</name>
</gene>
<comment type="pathway">
    <text evidence="1">Cell wall biogenesis; cell wall polysaccharide biosynthesis.</text>
</comment>
<keyword evidence="7" id="KW-1185">Reference proteome</keyword>
<dbReference type="CDD" id="cd00761">
    <property type="entry name" value="Glyco_tranf_GTA_type"/>
    <property type="match status" value="1"/>
</dbReference>
<protein>
    <submittedName>
        <fullName evidence="6">Glycosyltransferase</fullName>
        <ecNumber evidence="6">2.4.-.-</ecNumber>
    </submittedName>
</protein>
<feature type="domain" description="Glycosyltransferase 2-like" evidence="5">
    <location>
        <begin position="111"/>
        <end position="288"/>
    </location>
</feature>
<reference evidence="7" key="1">
    <citation type="journal article" date="2019" name="Int. J. Syst. Evol. Microbiol.">
        <title>The Global Catalogue of Microorganisms (GCM) 10K type strain sequencing project: providing services to taxonomists for standard genome sequencing and annotation.</title>
        <authorList>
            <consortium name="The Broad Institute Genomics Platform"/>
            <consortium name="The Broad Institute Genome Sequencing Center for Infectious Disease"/>
            <person name="Wu L."/>
            <person name="Ma J."/>
        </authorList>
    </citation>
    <scope>NUCLEOTIDE SEQUENCE [LARGE SCALE GENOMIC DNA]</scope>
    <source>
        <strain evidence="7">NCAIM B.02333</strain>
    </source>
</reference>
<evidence type="ECO:0000313" key="7">
    <source>
        <dbReference type="Proteomes" id="UP001595685"/>
    </source>
</evidence>
<accession>A0ABV7WLL4</accession>
<dbReference type="InterPro" id="IPR001173">
    <property type="entry name" value="Glyco_trans_2-like"/>
</dbReference>
<evidence type="ECO:0000259" key="5">
    <source>
        <dbReference type="Pfam" id="PF00535"/>
    </source>
</evidence>
<dbReference type="GO" id="GO:0016757">
    <property type="term" value="F:glycosyltransferase activity"/>
    <property type="evidence" value="ECO:0007669"/>
    <property type="project" value="UniProtKB-KW"/>
</dbReference>
<name>A0ABV7WLL4_9MICO</name>